<sequence length="69" mass="7668">MSDLQAYTVGWICALPTELAAARTFLDEHYPAPITVQRNDNNTYTLGKMGEHNVVITVKGVMGFAKYFS</sequence>
<dbReference type="EMBL" id="JAQOWY010001053">
    <property type="protein sequence ID" value="KAK1837699.1"/>
    <property type="molecule type" value="Genomic_DNA"/>
</dbReference>
<protein>
    <submittedName>
        <fullName evidence="1">Kinesin light chain 5</fullName>
    </submittedName>
</protein>
<dbReference type="Gene3D" id="3.40.50.1580">
    <property type="entry name" value="Nucleoside phosphorylase domain"/>
    <property type="match status" value="1"/>
</dbReference>
<evidence type="ECO:0000313" key="1">
    <source>
        <dbReference type="EMBL" id="KAK1837699.1"/>
    </source>
</evidence>
<evidence type="ECO:0000313" key="2">
    <source>
        <dbReference type="Proteomes" id="UP001243330"/>
    </source>
</evidence>
<reference evidence="1" key="1">
    <citation type="submission" date="2023-01" db="EMBL/GenBank/DDBJ databases">
        <title>Colletotrichum chrysophilum M932 genome sequence.</title>
        <authorList>
            <person name="Baroncelli R."/>
        </authorList>
    </citation>
    <scope>NUCLEOTIDE SEQUENCE</scope>
    <source>
        <strain evidence="1">M932</strain>
    </source>
</reference>
<comment type="caution">
    <text evidence="1">The sequence shown here is derived from an EMBL/GenBank/DDBJ whole genome shotgun (WGS) entry which is preliminary data.</text>
</comment>
<gene>
    <name evidence="1" type="ORF">CCHR01_19677</name>
</gene>
<dbReference type="SUPFAM" id="SSF53167">
    <property type="entry name" value="Purine and uridine phosphorylases"/>
    <property type="match status" value="1"/>
</dbReference>
<dbReference type="AlphaFoldDB" id="A0AAD8ZYJ8"/>
<name>A0AAD8ZYJ8_9PEZI</name>
<dbReference type="GO" id="GO:0003824">
    <property type="term" value="F:catalytic activity"/>
    <property type="evidence" value="ECO:0007669"/>
    <property type="project" value="InterPro"/>
</dbReference>
<organism evidence="1 2">
    <name type="scientific">Colletotrichum chrysophilum</name>
    <dbReference type="NCBI Taxonomy" id="1836956"/>
    <lineage>
        <taxon>Eukaryota</taxon>
        <taxon>Fungi</taxon>
        <taxon>Dikarya</taxon>
        <taxon>Ascomycota</taxon>
        <taxon>Pezizomycotina</taxon>
        <taxon>Sordariomycetes</taxon>
        <taxon>Hypocreomycetidae</taxon>
        <taxon>Glomerellales</taxon>
        <taxon>Glomerellaceae</taxon>
        <taxon>Colletotrichum</taxon>
        <taxon>Colletotrichum gloeosporioides species complex</taxon>
    </lineage>
</organism>
<dbReference type="InterPro" id="IPR053137">
    <property type="entry name" value="NLR-like"/>
</dbReference>
<dbReference type="GO" id="GO:0009116">
    <property type="term" value="P:nucleoside metabolic process"/>
    <property type="evidence" value="ECO:0007669"/>
    <property type="project" value="InterPro"/>
</dbReference>
<dbReference type="Proteomes" id="UP001243330">
    <property type="component" value="Unassembled WGS sequence"/>
</dbReference>
<dbReference type="PANTHER" id="PTHR46082:SF11">
    <property type="entry name" value="AAA+ ATPASE DOMAIN-CONTAINING PROTEIN-RELATED"/>
    <property type="match status" value="1"/>
</dbReference>
<proteinExistence type="predicted"/>
<dbReference type="InterPro" id="IPR035994">
    <property type="entry name" value="Nucleoside_phosphorylase_sf"/>
</dbReference>
<dbReference type="PANTHER" id="PTHR46082">
    <property type="entry name" value="ATP/GTP-BINDING PROTEIN-RELATED"/>
    <property type="match status" value="1"/>
</dbReference>
<keyword evidence="2" id="KW-1185">Reference proteome</keyword>
<accession>A0AAD8ZYJ8</accession>